<evidence type="ECO:0000313" key="3">
    <source>
        <dbReference type="WBParaSite" id="SCUD_0002243501-mRNA-1"/>
    </source>
</evidence>
<protein>
    <submittedName>
        <fullName evidence="3">Transposase</fullName>
    </submittedName>
</protein>
<proteinExistence type="predicted"/>
<name>A0A183L519_9TREM</name>
<reference evidence="1 2" key="2">
    <citation type="submission" date="2018-11" db="EMBL/GenBank/DDBJ databases">
        <authorList>
            <consortium name="Pathogen Informatics"/>
        </authorList>
    </citation>
    <scope>NUCLEOTIDE SEQUENCE [LARGE SCALE GENOMIC DNA]</scope>
    <source>
        <strain evidence="1">Dakar</strain>
        <strain evidence="2">Dakar, Senegal</strain>
    </source>
</reference>
<organism evidence="3">
    <name type="scientific">Schistosoma curassoni</name>
    <dbReference type="NCBI Taxonomy" id="6186"/>
    <lineage>
        <taxon>Eukaryota</taxon>
        <taxon>Metazoa</taxon>
        <taxon>Spiralia</taxon>
        <taxon>Lophotrochozoa</taxon>
        <taxon>Platyhelminthes</taxon>
        <taxon>Trematoda</taxon>
        <taxon>Digenea</taxon>
        <taxon>Strigeidida</taxon>
        <taxon>Schistosomatoidea</taxon>
        <taxon>Schistosomatidae</taxon>
        <taxon>Schistosoma</taxon>
    </lineage>
</organism>
<dbReference type="Proteomes" id="UP000279833">
    <property type="component" value="Unassembled WGS sequence"/>
</dbReference>
<dbReference type="AlphaFoldDB" id="A0A183L519"/>
<reference evidence="3" key="1">
    <citation type="submission" date="2016-06" db="UniProtKB">
        <authorList>
            <consortium name="WormBaseParasite"/>
        </authorList>
    </citation>
    <scope>IDENTIFICATION</scope>
</reference>
<dbReference type="WBParaSite" id="SCUD_0002243501-mRNA-1">
    <property type="protein sequence ID" value="SCUD_0002243501-mRNA-1"/>
    <property type="gene ID" value="SCUD_0002243501"/>
</dbReference>
<evidence type="ECO:0000313" key="1">
    <source>
        <dbReference type="EMBL" id="VDP78936.1"/>
    </source>
</evidence>
<dbReference type="EMBL" id="UZAK01049381">
    <property type="protein sequence ID" value="VDP78936.1"/>
    <property type="molecule type" value="Genomic_DNA"/>
</dbReference>
<accession>A0A183L519</accession>
<evidence type="ECO:0000313" key="2">
    <source>
        <dbReference type="Proteomes" id="UP000279833"/>
    </source>
</evidence>
<sequence length="43" mass="5254">MQYHDYDELINYLVYRQLFQQVHFDINYAPSITKGTISKRMRG</sequence>
<gene>
    <name evidence="1" type="ORF">SCUD_LOCUS22432</name>
</gene>
<keyword evidence="2" id="KW-1185">Reference proteome</keyword>